<accession>A0A417YPW8</accession>
<proteinExistence type="predicted"/>
<organism evidence="1 2">
    <name type="scientific">Neobacillus notoginsengisoli</name>
    <dbReference type="NCBI Taxonomy" id="1578198"/>
    <lineage>
        <taxon>Bacteria</taxon>
        <taxon>Bacillati</taxon>
        <taxon>Bacillota</taxon>
        <taxon>Bacilli</taxon>
        <taxon>Bacillales</taxon>
        <taxon>Bacillaceae</taxon>
        <taxon>Neobacillus</taxon>
    </lineage>
</organism>
<dbReference type="Proteomes" id="UP000284416">
    <property type="component" value="Unassembled WGS sequence"/>
</dbReference>
<name>A0A417YPW8_9BACI</name>
<reference evidence="1 2" key="1">
    <citation type="journal article" date="2017" name="Int. J. Syst. Evol. Microbiol.">
        <title>Bacillus notoginsengisoli sp. nov., a novel bacterium isolated from the rhizosphere of Panax notoginseng.</title>
        <authorList>
            <person name="Zhang M.Y."/>
            <person name="Cheng J."/>
            <person name="Cai Y."/>
            <person name="Zhang T.Y."/>
            <person name="Wu Y.Y."/>
            <person name="Manikprabhu D."/>
            <person name="Li W.J."/>
            <person name="Zhang Y.X."/>
        </authorList>
    </citation>
    <scope>NUCLEOTIDE SEQUENCE [LARGE SCALE GENOMIC DNA]</scope>
    <source>
        <strain evidence="1 2">JCM 30743</strain>
    </source>
</reference>
<sequence>MYKQYDLDARVIERKFRRELSKKGFFRTAKGAVNTLVSYDKDCLYLKSYKGEKPFRLARTAIRKAISYMYFKRTAVRKEMEAYTEFSSALFGILNYIFRHLSKLQTLKFGEFRISLLGTLFFASGLERSPELVAKVLKPLGLKRVLLNYKSILESSKALNMLNRHDLYAIIDSGAFSFFNEKIKQKKSNVVQQQCLFSAKLMEEFTLEGYARFINENKENNRILGFLPLDVVGDPKKTKENYLKLKELTPGATIYPVWQFTDSLDELDRLVMEEHELIAIGGLVPYLSSRKPFIRSILDKVFGKHPEQNFHSLGMADELLKEYPFFSTDSTAYLNARKYEDGRRTKAPDDMSVTDIIIQNVKFLLGLESSTEEKQLSFTSF</sequence>
<dbReference type="AlphaFoldDB" id="A0A417YPW8"/>
<comment type="caution">
    <text evidence="1">The sequence shown here is derived from an EMBL/GenBank/DDBJ whole genome shotgun (WGS) entry which is preliminary data.</text>
</comment>
<evidence type="ECO:0000313" key="2">
    <source>
        <dbReference type="Proteomes" id="UP000284416"/>
    </source>
</evidence>
<gene>
    <name evidence="1" type="ORF">D1B31_18305</name>
</gene>
<dbReference type="EMBL" id="QWEG01000012">
    <property type="protein sequence ID" value="RHW36037.1"/>
    <property type="molecule type" value="Genomic_DNA"/>
</dbReference>
<evidence type="ECO:0000313" key="1">
    <source>
        <dbReference type="EMBL" id="RHW36037.1"/>
    </source>
</evidence>
<protein>
    <submittedName>
        <fullName evidence="1">Uncharacterized protein</fullName>
    </submittedName>
</protein>
<keyword evidence="2" id="KW-1185">Reference proteome</keyword>